<name>A0A6L5TAR7_9FIRM</name>
<sequence>MDIIKHIRHYFMLSENIDRNLFEISVVDSNGAHKTVQLLSKDNVCYVDIGDISTKDITNKYKLLISYEGKQAQIEYSVMSYLYEASQKKAKDEKLMNLVKLIYWYGK</sequence>
<dbReference type="EMBL" id="WKQP01000029">
    <property type="protein sequence ID" value="MSC61285.1"/>
    <property type="molecule type" value="Genomic_DNA"/>
</dbReference>
<comment type="caution">
    <text evidence="1">The sequence shown here is derived from an EMBL/GenBank/DDBJ whole genome shotgun (WGS) entry which is preliminary data.</text>
</comment>
<reference evidence="1 2" key="1">
    <citation type="journal article" date="2019" name="Nat. Med.">
        <title>A library of human gut bacterial isolates paired with longitudinal multiomics data enables mechanistic microbiome research.</title>
        <authorList>
            <person name="Poyet M."/>
            <person name="Groussin M."/>
            <person name="Gibbons S.M."/>
            <person name="Avila-Pacheco J."/>
            <person name="Jiang X."/>
            <person name="Kearney S.M."/>
            <person name="Perrotta A.R."/>
            <person name="Berdy B."/>
            <person name="Zhao S."/>
            <person name="Lieberman T.D."/>
            <person name="Swanson P.K."/>
            <person name="Smith M."/>
            <person name="Roesemann S."/>
            <person name="Alexander J.E."/>
            <person name="Rich S.A."/>
            <person name="Livny J."/>
            <person name="Vlamakis H."/>
            <person name="Clish C."/>
            <person name="Bullock K."/>
            <person name="Deik A."/>
            <person name="Scott J."/>
            <person name="Pierce K.A."/>
            <person name="Xavier R.J."/>
            <person name="Alm E.J."/>
        </authorList>
    </citation>
    <scope>NUCLEOTIDE SEQUENCE [LARGE SCALE GENOMIC DNA]</scope>
    <source>
        <strain evidence="1 2">BIOML-A11</strain>
    </source>
</reference>
<dbReference type="AlphaFoldDB" id="A0A6L5TAR7"/>
<evidence type="ECO:0000313" key="2">
    <source>
        <dbReference type="Proteomes" id="UP000479563"/>
    </source>
</evidence>
<organism evidence="1 2">
    <name type="scientific">Agathobacter rectalis</name>
    <dbReference type="NCBI Taxonomy" id="39491"/>
    <lineage>
        <taxon>Bacteria</taxon>
        <taxon>Bacillati</taxon>
        <taxon>Bacillota</taxon>
        <taxon>Clostridia</taxon>
        <taxon>Lachnospirales</taxon>
        <taxon>Lachnospiraceae</taxon>
        <taxon>Agathobacter</taxon>
    </lineage>
</organism>
<protein>
    <submittedName>
        <fullName evidence="1">Uncharacterized protein</fullName>
    </submittedName>
</protein>
<evidence type="ECO:0000313" key="1">
    <source>
        <dbReference type="EMBL" id="MSC61285.1"/>
    </source>
</evidence>
<accession>A0A6L5TAR7</accession>
<gene>
    <name evidence="1" type="ORF">GKE07_14000</name>
</gene>
<dbReference type="Proteomes" id="UP000479563">
    <property type="component" value="Unassembled WGS sequence"/>
</dbReference>
<proteinExistence type="predicted"/>
<dbReference type="RefSeq" id="WP_151200379.1">
    <property type="nucleotide sequence ID" value="NZ_WKQP01000029.1"/>
</dbReference>